<gene>
    <name evidence="1" type="ORF">LEP1GSC103_1175</name>
</gene>
<reference evidence="1 2" key="1">
    <citation type="submission" date="2013-04" db="EMBL/GenBank/DDBJ databases">
        <authorList>
            <person name="Harkins D.M."/>
            <person name="Durkin A.S."/>
            <person name="Brinkac L.M."/>
            <person name="Haft D.H."/>
            <person name="Selengut J.D."/>
            <person name="Sanka R."/>
            <person name="DePew J."/>
            <person name="Purushe J."/>
            <person name="Chanthongthip A."/>
            <person name="Lattana O."/>
            <person name="Phetsouvanh R."/>
            <person name="Newton P.N."/>
            <person name="Vinetz J.M."/>
            <person name="Sutton G.G."/>
            <person name="Nierman W.C."/>
            <person name="Fouts D.E."/>
        </authorList>
    </citation>
    <scope>NUCLEOTIDE SEQUENCE [LARGE SCALE GENOMIC DNA]</scope>
    <source>
        <strain evidence="1 2">UI 09931</strain>
    </source>
</reference>
<comment type="caution">
    <text evidence="1">The sequence shown here is derived from an EMBL/GenBank/DDBJ whole genome shotgun (WGS) entry which is preliminary data.</text>
</comment>
<accession>A0AAV3J7M9</accession>
<evidence type="ECO:0000313" key="1">
    <source>
        <dbReference type="EMBL" id="EPG56278.1"/>
    </source>
</evidence>
<dbReference type="AlphaFoldDB" id="A0AAV3J7M9"/>
<organism evidence="1 2">
    <name type="scientific">Leptospira borgpetersenii serovar Javanica str. UI 09931</name>
    <dbReference type="NCBI Taxonomy" id="1049767"/>
    <lineage>
        <taxon>Bacteria</taxon>
        <taxon>Pseudomonadati</taxon>
        <taxon>Spirochaetota</taxon>
        <taxon>Spirochaetia</taxon>
        <taxon>Leptospirales</taxon>
        <taxon>Leptospiraceae</taxon>
        <taxon>Leptospira</taxon>
    </lineage>
</organism>
<name>A0AAV3J7M9_LEPBO</name>
<proteinExistence type="predicted"/>
<dbReference type="Proteomes" id="UP000014570">
    <property type="component" value="Unassembled WGS sequence"/>
</dbReference>
<evidence type="ECO:0000313" key="2">
    <source>
        <dbReference type="Proteomes" id="UP000014570"/>
    </source>
</evidence>
<sequence>MALLNSVDFGFKSRNHFLRIHEVRIFASNILRFSAGSLE</sequence>
<protein>
    <submittedName>
        <fullName evidence="1">Uncharacterized protein</fullName>
    </submittedName>
</protein>
<dbReference type="EMBL" id="AHNP02000013">
    <property type="protein sequence ID" value="EPG56278.1"/>
    <property type="molecule type" value="Genomic_DNA"/>
</dbReference>